<evidence type="ECO:0000256" key="7">
    <source>
        <dbReference type="ARBA" id="ARBA00023128"/>
    </source>
</evidence>
<reference evidence="10" key="1">
    <citation type="journal article" date="2014" name="Science">
        <title>Ancient hybridizations among the ancestral genomes of bread wheat.</title>
        <authorList>
            <consortium name="International Wheat Genome Sequencing Consortium,"/>
            <person name="Marcussen T."/>
            <person name="Sandve S.R."/>
            <person name="Heier L."/>
            <person name="Spannagl M."/>
            <person name="Pfeifer M."/>
            <person name="Jakobsen K.S."/>
            <person name="Wulff B.B."/>
            <person name="Steuernagel B."/>
            <person name="Mayer K.F."/>
            <person name="Olsen O.A."/>
        </authorList>
    </citation>
    <scope>NUCLEOTIDE SEQUENCE [LARGE SCALE GENOMIC DNA]</scope>
    <source>
        <strain evidence="10">cv. AL8/78</strain>
    </source>
</reference>
<evidence type="ECO:0000256" key="2">
    <source>
        <dbReference type="ARBA" id="ARBA00004434"/>
    </source>
</evidence>
<dbReference type="InterPro" id="IPR007512">
    <property type="entry name" value="Mic10"/>
</dbReference>
<comment type="subcellular location">
    <subcellularLocation>
        <location evidence="2">Mitochondrion inner membrane</location>
        <topology evidence="2">Single-pass membrane protein</topology>
    </subcellularLocation>
</comment>
<evidence type="ECO:0000256" key="8">
    <source>
        <dbReference type="ARBA" id="ARBA00023136"/>
    </source>
</evidence>
<evidence type="ECO:0000313" key="9">
    <source>
        <dbReference type="EnsemblPlants" id="AET4Gv20777200.5"/>
    </source>
</evidence>
<evidence type="ECO:0000256" key="5">
    <source>
        <dbReference type="ARBA" id="ARBA00022792"/>
    </source>
</evidence>
<evidence type="ECO:0000256" key="6">
    <source>
        <dbReference type="ARBA" id="ARBA00022989"/>
    </source>
</evidence>
<dbReference type="Pfam" id="PF04418">
    <property type="entry name" value="DUF543"/>
    <property type="match status" value="1"/>
</dbReference>
<dbReference type="EnsemblPlants" id="AET4Gv20777200.5">
    <property type="protein sequence ID" value="AET4Gv20777200.5"/>
    <property type="gene ID" value="AET4Gv20777200"/>
</dbReference>
<dbReference type="Proteomes" id="UP000015105">
    <property type="component" value="Chromosome 4D"/>
</dbReference>
<reference evidence="10" key="2">
    <citation type="journal article" date="2017" name="Nat. Plants">
        <title>The Aegilops tauschii genome reveals multiple impacts of transposons.</title>
        <authorList>
            <person name="Zhao G."/>
            <person name="Zou C."/>
            <person name="Li K."/>
            <person name="Wang K."/>
            <person name="Li T."/>
            <person name="Gao L."/>
            <person name="Zhang X."/>
            <person name="Wang H."/>
            <person name="Yang Z."/>
            <person name="Liu X."/>
            <person name="Jiang W."/>
            <person name="Mao L."/>
            <person name="Kong X."/>
            <person name="Jiao Y."/>
            <person name="Jia J."/>
        </authorList>
    </citation>
    <scope>NUCLEOTIDE SEQUENCE [LARGE SCALE GENOMIC DNA]</scope>
    <source>
        <strain evidence="10">cv. AL8/78</strain>
    </source>
</reference>
<keyword evidence="10" id="KW-1185">Reference proteome</keyword>
<dbReference type="GO" id="GO:0061617">
    <property type="term" value="C:MICOS complex"/>
    <property type="evidence" value="ECO:0007669"/>
    <property type="project" value="InterPro"/>
</dbReference>
<dbReference type="PANTHER" id="PTHR21304:SF0">
    <property type="entry name" value="MICOS COMPLEX SUBUNIT MIC10"/>
    <property type="match status" value="1"/>
</dbReference>
<reference evidence="9" key="4">
    <citation type="submission" date="2019-03" db="UniProtKB">
        <authorList>
            <consortium name="EnsemblPlants"/>
        </authorList>
    </citation>
    <scope>IDENTIFICATION</scope>
</reference>
<keyword evidence="5" id="KW-0999">Mitochondrion inner membrane</keyword>
<organism evidence="9 10">
    <name type="scientific">Aegilops tauschii subsp. strangulata</name>
    <name type="common">Goatgrass</name>
    <dbReference type="NCBI Taxonomy" id="200361"/>
    <lineage>
        <taxon>Eukaryota</taxon>
        <taxon>Viridiplantae</taxon>
        <taxon>Streptophyta</taxon>
        <taxon>Embryophyta</taxon>
        <taxon>Tracheophyta</taxon>
        <taxon>Spermatophyta</taxon>
        <taxon>Magnoliopsida</taxon>
        <taxon>Liliopsida</taxon>
        <taxon>Poales</taxon>
        <taxon>Poaceae</taxon>
        <taxon>BOP clade</taxon>
        <taxon>Pooideae</taxon>
        <taxon>Triticodae</taxon>
        <taxon>Triticeae</taxon>
        <taxon>Triticinae</taxon>
        <taxon>Aegilops</taxon>
    </lineage>
</organism>
<name>A0A453J3F4_AEGTS</name>
<evidence type="ECO:0000256" key="4">
    <source>
        <dbReference type="ARBA" id="ARBA00022692"/>
    </source>
</evidence>
<keyword evidence="6" id="KW-1133">Transmembrane helix</keyword>
<reference evidence="9" key="3">
    <citation type="journal article" date="2017" name="Nature">
        <title>Genome sequence of the progenitor of the wheat D genome Aegilops tauschii.</title>
        <authorList>
            <person name="Luo M.C."/>
            <person name="Gu Y.Q."/>
            <person name="Puiu D."/>
            <person name="Wang H."/>
            <person name="Twardziok S.O."/>
            <person name="Deal K.R."/>
            <person name="Huo N."/>
            <person name="Zhu T."/>
            <person name="Wang L."/>
            <person name="Wang Y."/>
            <person name="McGuire P.E."/>
            <person name="Liu S."/>
            <person name="Long H."/>
            <person name="Ramasamy R.K."/>
            <person name="Rodriguez J.C."/>
            <person name="Van S.L."/>
            <person name="Yuan L."/>
            <person name="Wang Z."/>
            <person name="Xia Z."/>
            <person name="Xiao L."/>
            <person name="Anderson O.D."/>
            <person name="Ouyang S."/>
            <person name="Liang Y."/>
            <person name="Zimin A.V."/>
            <person name="Pertea G."/>
            <person name="Qi P."/>
            <person name="Bennetzen J.L."/>
            <person name="Dai X."/>
            <person name="Dawson M.W."/>
            <person name="Muller H.G."/>
            <person name="Kugler K."/>
            <person name="Rivarola-Duarte L."/>
            <person name="Spannagl M."/>
            <person name="Mayer K.F.X."/>
            <person name="Lu F.H."/>
            <person name="Bevan M.W."/>
            <person name="Leroy P."/>
            <person name="Li P."/>
            <person name="You F.M."/>
            <person name="Sun Q."/>
            <person name="Liu Z."/>
            <person name="Lyons E."/>
            <person name="Wicker T."/>
            <person name="Salzberg S.L."/>
            <person name="Devos K.M."/>
            <person name="Dvorak J."/>
        </authorList>
    </citation>
    <scope>NUCLEOTIDE SEQUENCE [LARGE SCALE GENOMIC DNA]</scope>
    <source>
        <strain evidence="9">cv. AL8/78</strain>
    </source>
</reference>
<comment type="similarity">
    <text evidence="3">Belongs to the MICOS complex subunit Mic10 family.</text>
</comment>
<comment type="function">
    <text evidence="1">Component of the MICOS complex, a large protein complex of the mitochondrial inner membrane that plays crucial roles in the maintenance of crista junctions, inner membrane architecture, and formation of contact sites to the outer membrane.</text>
</comment>
<dbReference type="PANTHER" id="PTHR21304">
    <property type="entry name" value="MICOS COMPLEX SUBUNIT MIC10"/>
    <property type="match status" value="1"/>
</dbReference>
<dbReference type="AlphaFoldDB" id="A0A453J3F4"/>
<evidence type="ECO:0000256" key="3">
    <source>
        <dbReference type="ARBA" id="ARBA00006792"/>
    </source>
</evidence>
<sequence length="88" mass="9644">LSPPTRLGISPRYDLDAKWDACLDLSIRRVAYSSLAGAFGGLSLFRAAFTECSYIFNGSPPKWLAPECSIALTYSMVLLQSGERNLLL</sequence>
<keyword evidence="4" id="KW-0812">Transmembrane</keyword>
<reference evidence="9" key="5">
    <citation type="journal article" date="2021" name="G3 (Bethesda)">
        <title>Aegilops tauschii genome assembly Aet v5.0 features greater sequence contiguity and improved annotation.</title>
        <authorList>
            <person name="Wang L."/>
            <person name="Zhu T."/>
            <person name="Rodriguez J.C."/>
            <person name="Deal K.R."/>
            <person name="Dubcovsky J."/>
            <person name="McGuire P.E."/>
            <person name="Lux T."/>
            <person name="Spannagl M."/>
            <person name="Mayer K.F.X."/>
            <person name="Baldrich P."/>
            <person name="Meyers B.C."/>
            <person name="Huo N."/>
            <person name="Gu Y.Q."/>
            <person name="Zhou H."/>
            <person name="Devos K.M."/>
            <person name="Bennetzen J.L."/>
            <person name="Unver T."/>
            <person name="Budak H."/>
            <person name="Gulick P.J."/>
            <person name="Galiba G."/>
            <person name="Kalapos B."/>
            <person name="Nelson D.R."/>
            <person name="Li P."/>
            <person name="You F.M."/>
            <person name="Luo M.C."/>
            <person name="Dvorak J."/>
        </authorList>
    </citation>
    <scope>NUCLEOTIDE SEQUENCE [LARGE SCALE GENOMIC DNA]</scope>
    <source>
        <strain evidence="9">cv. AL8/78</strain>
    </source>
</reference>
<keyword evidence="8" id="KW-0472">Membrane</keyword>
<keyword evidence="7" id="KW-0496">Mitochondrion</keyword>
<evidence type="ECO:0000256" key="1">
    <source>
        <dbReference type="ARBA" id="ARBA00002689"/>
    </source>
</evidence>
<evidence type="ECO:0000313" key="10">
    <source>
        <dbReference type="Proteomes" id="UP000015105"/>
    </source>
</evidence>
<accession>A0A453J3F4</accession>
<protein>
    <submittedName>
        <fullName evidence="9">Uncharacterized protein</fullName>
    </submittedName>
</protein>
<dbReference type="Gramene" id="AET4Gv20777200.5">
    <property type="protein sequence ID" value="AET4Gv20777200.5"/>
    <property type="gene ID" value="AET4Gv20777200"/>
</dbReference>
<proteinExistence type="inferred from homology"/>